<organism evidence="2 3">
    <name type="scientific">Enterovibrio gelatinilyticus</name>
    <dbReference type="NCBI Taxonomy" id="2899819"/>
    <lineage>
        <taxon>Bacteria</taxon>
        <taxon>Pseudomonadati</taxon>
        <taxon>Pseudomonadota</taxon>
        <taxon>Gammaproteobacteria</taxon>
        <taxon>Vibrionales</taxon>
        <taxon>Vibrionaceae</taxon>
        <taxon>Enterovibrio</taxon>
    </lineage>
</organism>
<dbReference type="InterPro" id="IPR002921">
    <property type="entry name" value="Fungal_lipase-type"/>
</dbReference>
<dbReference type="RefSeq" id="WP_274164567.1">
    <property type="nucleotide sequence ID" value="NZ_JAJUBC010000011.1"/>
</dbReference>
<gene>
    <name evidence="2" type="ORF">LRP50_11295</name>
</gene>
<proteinExistence type="predicted"/>
<accession>A0ABT5R0B3</accession>
<protein>
    <submittedName>
        <fullName evidence="2">Lipase</fullName>
    </submittedName>
</protein>
<dbReference type="CDD" id="cd00519">
    <property type="entry name" value="Lipase_3"/>
    <property type="match status" value="1"/>
</dbReference>
<dbReference type="InterPro" id="IPR029058">
    <property type="entry name" value="AB_hydrolase_fold"/>
</dbReference>
<comment type="caution">
    <text evidence="2">The sequence shown here is derived from an EMBL/GenBank/DDBJ whole genome shotgun (WGS) entry which is preliminary data.</text>
</comment>
<evidence type="ECO:0000313" key="2">
    <source>
        <dbReference type="EMBL" id="MDD1793715.1"/>
    </source>
</evidence>
<feature type="domain" description="Fungal lipase-type" evidence="1">
    <location>
        <begin position="63"/>
        <end position="229"/>
    </location>
</feature>
<dbReference type="Pfam" id="PF01764">
    <property type="entry name" value="Lipase_3"/>
    <property type="match status" value="1"/>
</dbReference>
<reference evidence="2" key="1">
    <citation type="submission" date="2021-12" db="EMBL/GenBank/DDBJ databases">
        <title>Enterovibrio ZSDZ35 sp. nov. and Enterovibrio ZSDZ42 sp. nov., isolated from coastal seawater in Qingdao.</title>
        <authorList>
            <person name="Zhang P."/>
        </authorList>
    </citation>
    <scope>NUCLEOTIDE SEQUENCE</scope>
    <source>
        <strain evidence="2">ZSDZ42</strain>
    </source>
</reference>
<dbReference type="PANTHER" id="PTHR45856">
    <property type="entry name" value="ALPHA/BETA-HYDROLASES SUPERFAMILY PROTEIN"/>
    <property type="match status" value="1"/>
</dbReference>
<dbReference type="Proteomes" id="UP001149400">
    <property type="component" value="Unassembled WGS sequence"/>
</dbReference>
<dbReference type="EMBL" id="JAJUBC010000011">
    <property type="protein sequence ID" value="MDD1793715.1"/>
    <property type="molecule type" value="Genomic_DNA"/>
</dbReference>
<name>A0ABT5R0B3_9GAMM</name>
<dbReference type="Gene3D" id="3.40.50.1820">
    <property type="entry name" value="alpha/beta hydrolase"/>
    <property type="match status" value="1"/>
</dbReference>
<dbReference type="InterPro" id="IPR051218">
    <property type="entry name" value="Sec_MonoDiacylglyc_Lipase"/>
</dbReference>
<evidence type="ECO:0000259" key="1">
    <source>
        <dbReference type="Pfam" id="PF01764"/>
    </source>
</evidence>
<keyword evidence="3" id="KW-1185">Reference proteome</keyword>
<evidence type="ECO:0000313" key="3">
    <source>
        <dbReference type="Proteomes" id="UP001149400"/>
    </source>
</evidence>
<sequence>MYTKVEKLKRYQYERYAILCRDAYPVQFDHRQYGFSEHGRRDIRNRWGKTIIRVLWKEDGDVVVVFKGSHSLWDWALNLAVFPSRVDAPYYAGHVHWGFQFLLKQPSRAIPQNRKRHASNLTTAQQADIIHSIENSQVDGVSVIEKLESCILPLIERGKRLSFTGHSSGGSMAVIAAEIIEQKYPNTVKRVVTFGQPATGYWTFKDKYRLKSKTYRICCDVDIVTFLPGLPFLFWHVGELLWLHNDRIHHNMPSIVRIIRVLVSWLLRPIAYHFMDKYIRRKDYFDKH</sequence>
<dbReference type="PANTHER" id="PTHR45856:SF24">
    <property type="entry name" value="FUNGAL LIPASE-LIKE DOMAIN-CONTAINING PROTEIN"/>
    <property type="match status" value="1"/>
</dbReference>
<dbReference type="SUPFAM" id="SSF53474">
    <property type="entry name" value="alpha/beta-Hydrolases"/>
    <property type="match status" value="1"/>
</dbReference>